<evidence type="ECO:0000313" key="8">
    <source>
        <dbReference type="Proteomes" id="UP000636793"/>
    </source>
</evidence>
<dbReference type="NCBIfam" id="TIGR01066">
    <property type="entry name" value="rplM_bact"/>
    <property type="match status" value="1"/>
</dbReference>
<comment type="function">
    <text evidence="5">This protein is one of the early assembly proteins of the 50S ribosomal subunit, although it is not seen to bind rRNA by itself. It is important during the early stages of 50S assembly.</text>
</comment>
<dbReference type="AlphaFoldDB" id="A0A916TI54"/>
<organism evidence="7 8">
    <name type="scientific">Flexivirga endophytica</name>
    <dbReference type="NCBI Taxonomy" id="1849103"/>
    <lineage>
        <taxon>Bacteria</taxon>
        <taxon>Bacillati</taxon>
        <taxon>Actinomycetota</taxon>
        <taxon>Actinomycetes</taxon>
        <taxon>Micrococcales</taxon>
        <taxon>Dermacoccaceae</taxon>
        <taxon>Flexivirga</taxon>
    </lineage>
</organism>
<dbReference type="RefSeq" id="WP_188838974.1">
    <property type="nucleotide sequence ID" value="NZ_BMHI01000007.1"/>
</dbReference>
<keyword evidence="2 5" id="KW-0689">Ribosomal protein</keyword>
<dbReference type="FunFam" id="3.90.1180.10:FF:000001">
    <property type="entry name" value="50S ribosomal protein L13"/>
    <property type="match status" value="1"/>
</dbReference>
<dbReference type="EMBL" id="BMHI01000007">
    <property type="protein sequence ID" value="GGB46017.1"/>
    <property type="molecule type" value="Genomic_DNA"/>
</dbReference>
<dbReference type="HAMAP" id="MF_01366">
    <property type="entry name" value="Ribosomal_uL13"/>
    <property type="match status" value="1"/>
</dbReference>
<dbReference type="CDD" id="cd00392">
    <property type="entry name" value="Ribosomal_L13"/>
    <property type="match status" value="1"/>
</dbReference>
<dbReference type="GO" id="GO:0022625">
    <property type="term" value="C:cytosolic large ribosomal subunit"/>
    <property type="evidence" value="ECO:0007669"/>
    <property type="project" value="TreeGrafter"/>
</dbReference>
<feature type="region of interest" description="Disordered" evidence="6">
    <location>
        <begin position="130"/>
        <end position="149"/>
    </location>
</feature>
<evidence type="ECO:0000256" key="6">
    <source>
        <dbReference type="SAM" id="MobiDB-lite"/>
    </source>
</evidence>
<comment type="caution">
    <text evidence="7">The sequence shown here is derived from an EMBL/GenBank/DDBJ whole genome shotgun (WGS) entry which is preliminary data.</text>
</comment>
<protein>
    <recommendedName>
        <fullName evidence="4 5">Large ribosomal subunit protein uL13</fullName>
    </recommendedName>
</protein>
<dbReference type="Proteomes" id="UP000636793">
    <property type="component" value="Unassembled WGS sequence"/>
</dbReference>
<dbReference type="Pfam" id="PF00572">
    <property type="entry name" value="Ribosomal_L13"/>
    <property type="match status" value="1"/>
</dbReference>
<comment type="subunit">
    <text evidence="5">Part of the 50S ribosomal subunit.</text>
</comment>
<sequence>MRTFTPKPAQVQQDRVWHVIDASDVVLGRLASQAAILLRGKHKPTFAPNADTGDFVIIINADKVALTGAKLQKKKAYTHSGFPGGLKTTSYTELMAKNPAKAVEKAITGMIPHNSLGRQQLAKLKVYAGPEHPHAAQQPKPFEITQVAQ</sequence>
<dbReference type="PIRSF" id="PIRSF002181">
    <property type="entry name" value="Ribosomal_L13"/>
    <property type="match status" value="1"/>
</dbReference>
<evidence type="ECO:0000256" key="5">
    <source>
        <dbReference type="HAMAP-Rule" id="MF_01366"/>
    </source>
</evidence>
<evidence type="ECO:0000313" key="7">
    <source>
        <dbReference type="EMBL" id="GGB46017.1"/>
    </source>
</evidence>
<dbReference type="InterPro" id="IPR005823">
    <property type="entry name" value="Ribosomal_uL13_bac-type"/>
</dbReference>
<comment type="similarity">
    <text evidence="1 5">Belongs to the universal ribosomal protein uL13 family.</text>
</comment>
<accession>A0A916TI54</accession>
<dbReference type="GO" id="GO:0003735">
    <property type="term" value="F:structural constituent of ribosome"/>
    <property type="evidence" value="ECO:0007669"/>
    <property type="project" value="InterPro"/>
</dbReference>
<keyword evidence="3 5" id="KW-0687">Ribonucleoprotein</keyword>
<dbReference type="GO" id="GO:0017148">
    <property type="term" value="P:negative regulation of translation"/>
    <property type="evidence" value="ECO:0007669"/>
    <property type="project" value="TreeGrafter"/>
</dbReference>
<keyword evidence="8" id="KW-1185">Reference proteome</keyword>
<evidence type="ECO:0000256" key="1">
    <source>
        <dbReference type="ARBA" id="ARBA00006227"/>
    </source>
</evidence>
<evidence type="ECO:0000256" key="2">
    <source>
        <dbReference type="ARBA" id="ARBA00022980"/>
    </source>
</evidence>
<reference evidence="7" key="2">
    <citation type="submission" date="2020-09" db="EMBL/GenBank/DDBJ databases">
        <authorList>
            <person name="Sun Q."/>
            <person name="Zhou Y."/>
        </authorList>
    </citation>
    <scope>NUCLEOTIDE SEQUENCE</scope>
    <source>
        <strain evidence="7">CGMCC 1.15085</strain>
    </source>
</reference>
<dbReference type="GO" id="GO:0006412">
    <property type="term" value="P:translation"/>
    <property type="evidence" value="ECO:0007669"/>
    <property type="project" value="UniProtKB-UniRule"/>
</dbReference>
<reference evidence="7" key="1">
    <citation type="journal article" date="2014" name="Int. J. Syst. Evol. Microbiol.">
        <title>Complete genome sequence of Corynebacterium casei LMG S-19264T (=DSM 44701T), isolated from a smear-ripened cheese.</title>
        <authorList>
            <consortium name="US DOE Joint Genome Institute (JGI-PGF)"/>
            <person name="Walter F."/>
            <person name="Albersmeier A."/>
            <person name="Kalinowski J."/>
            <person name="Ruckert C."/>
        </authorList>
    </citation>
    <scope>NUCLEOTIDE SEQUENCE</scope>
    <source>
        <strain evidence="7">CGMCC 1.15085</strain>
    </source>
</reference>
<evidence type="ECO:0000256" key="4">
    <source>
        <dbReference type="ARBA" id="ARBA00035201"/>
    </source>
</evidence>
<evidence type="ECO:0000256" key="3">
    <source>
        <dbReference type="ARBA" id="ARBA00023274"/>
    </source>
</evidence>
<name>A0A916TI54_9MICO</name>
<proteinExistence type="inferred from homology"/>
<dbReference type="InterPro" id="IPR036899">
    <property type="entry name" value="Ribosomal_uL13_sf"/>
</dbReference>
<gene>
    <name evidence="5 7" type="primary">rplM</name>
    <name evidence="7" type="ORF">GCM10011492_41500</name>
</gene>
<dbReference type="PANTHER" id="PTHR11545:SF2">
    <property type="entry name" value="LARGE RIBOSOMAL SUBUNIT PROTEIN UL13M"/>
    <property type="match status" value="1"/>
</dbReference>
<dbReference type="PANTHER" id="PTHR11545">
    <property type="entry name" value="RIBOSOMAL PROTEIN L13"/>
    <property type="match status" value="1"/>
</dbReference>
<dbReference type="InterPro" id="IPR005822">
    <property type="entry name" value="Ribosomal_uL13"/>
</dbReference>
<dbReference type="GO" id="GO:0003729">
    <property type="term" value="F:mRNA binding"/>
    <property type="evidence" value="ECO:0007669"/>
    <property type="project" value="UniProtKB-ARBA"/>
</dbReference>
<dbReference type="SUPFAM" id="SSF52161">
    <property type="entry name" value="Ribosomal protein L13"/>
    <property type="match status" value="1"/>
</dbReference>
<dbReference type="Gene3D" id="3.90.1180.10">
    <property type="entry name" value="Ribosomal protein L13"/>
    <property type="match status" value="1"/>
</dbReference>